<dbReference type="InterPro" id="IPR011527">
    <property type="entry name" value="ABC1_TM_dom"/>
</dbReference>
<dbReference type="InParanoid" id="A0A1Y1UEI2"/>
<dbReference type="InterPro" id="IPR036640">
    <property type="entry name" value="ABC1_TM_sf"/>
</dbReference>
<name>A0A1Y1UEI2_9TREE</name>
<feature type="transmembrane region" description="Helical" evidence="10">
    <location>
        <begin position="937"/>
        <end position="957"/>
    </location>
</feature>
<comment type="subcellular location">
    <subcellularLocation>
        <location evidence="1">Membrane</location>
        <topology evidence="1">Multi-pass membrane protein</topology>
    </subcellularLocation>
</comment>
<dbReference type="FunFam" id="3.40.50.300:FF:000565">
    <property type="entry name" value="ABC bile acid transporter"/>
    <property type="match status" value="1"/>
</dbReference>
<evidence type="ECO:0000256" key="5">
    <source>
        <dbReference type="ARBA" id="ARBA00022741"/>
    </source>
</evidence>
<dbReference type="CDD" id="cd03244">
    <property type="entry name" value="ABCC_MRP_domain2"/>
    <property type="match status" value="1"/>
</dbReference>
<keyword evidence="4 10" id="KW-0812">Transmembrane</keyword>
<dbReference type="Pfam" id="PF00664">
    <property type="entry name" value="ABC_membrane"/>
    <property type="match status" value="2"/>
</dbReference>
<keyword evidence="7 10" id="KW-1133">Transmembrane helix</keyword>
<keyword evidence="14" id="KW-1185">Reference proteome</keyword>
<evidence type="ECO:0000259" key="12">
    <source>
        <dbReference type="PROSITE" id="PS50929"/>
    </source>
</evidence>
<organism evidence="13 14">
    <name type="scientific">Kockovaella imperatae</name>
    <dbReference type="NCBI Taxonomy" id="4999"/>
    <lineage>
        <taxon>Eukaryota</taxon>
        <taxon>Fungi</taxon>
        <taxon>Dikarya</taxon>
        <taxon>Basidiomycota</taxon>
        <taxon>Agaricomycotina</taxon>
        <taxon>Tremellomycetes</taxon>
        <taxon>Tremellales</taxon>
        <taxon>Cuniculitremaceae</taxon>
        <taxon>Kockovaella</taxon>
    </lineage>
</organism>
<dbReference type="InterPro" id="IPR050173">
    <property type="entry name" value="ABC_transporter_C-like"/>
</dbReference>
<comment type="caution">
    <text evidence="13">The sequence shown here is derived from an EMBL/GenBank/DDBJ whole genome shotgun (WGS) entry which is preliminary data.</text>
</comment>
<evidence type="ECO:0000256" key="8">
    <source>
        <dbReference type="ARBA" id="ARBA00023136"/>
    </source>
</evidence>
<feature type="domain" description="ABC transporter" evidence="11">
    <location>
        <begin position="1144"/>
        <end position="1381"/>
    </location>
</feature>
<evidence type="ECO:0000313" key="14">
    <source>
        <dbReference type="Proteomes" id="UP000193218"/>
    </source>
</evidence>
<proteinExistence type="inferred from homology"/>
<gene>
    <name evidence="13" type="ORF">BD324DRAFT_580670</name>
</gene>
<accession>A0A1Y1UEI2</accession>
<evidence type="ECO:0000256" key="10">
    <source>
        <dbReference type="SAM" id="Phobius"/>
    </source>
</evidence>
<dbReference type="SUPFAM" id="SSF90123">
    <property type="entry name" value="ABC transporter transmembrane region"/>
    <property type="match status" value="2"/>
</dbReference>
<dbReference type="GO" id="GO:0140359">
    <property type="term" value="F:ABC-type transporter activity"/>
    <property type="evidence" value="ECO:0007669"/>
    <property type="project" value="InterPro"/>
</dbReference>
<dbReference type="PANTHER" id="PTHR24223">
    <property type="entry name" value="ATP-BINDING CASSETTE SUB-FAMILY C"/>
    <property type="match status" value="1"/>
</dbReference>
<dbReference type="GO" id="GO:0005524">
    <property type="term" value="F:ATP binding"/>
    <property type="evidence" value="ECO:0007669"/>
    <property type="project" value="UniProtKB-KW"/>
</dbReference>
<feature type="transmembrane region" description="Helical" evidence="10">
    <location>
        <begin position="865"/>
        <end position="887"/>
    </location>
</feature>
<dbReference type="SMART" id="SM00382">
    <property type="entry name" value="AAA"/>
    <property type="match status" value="2"/>
</dbReference>
<dbReference type="CDD" id="cd18597">
    <property type="entry name" value="ABC_6TM_YOR1_D1_like"/>
    <property type="match status" value="1"/>
</dbReference>
<dbReference type="EMBL" id="NBSH01000008">
    <property type="protein sequence ID" value="ORX36438.1"/>
    <property type="molecule type" value="Genomic_DNA"/>
</dbReference>
<evidence type="ECO:0000259" key="11">
    <source>
        <dbReference type="PROSITE" id="PS50893"/>
    </source>
</evidence>
<dbReference type="InterPro" id="IPR017871">
    <property type="entry name" value="ABC_transporter-like_CS"/>
</dbReference>
<keyword evidence="3" id="KW-0813">Transport</keyword>
<dbReference type="Proteomes" id="UP000193218">
    <property type="component" value="Unassembled WGS sequence"/>
</dbReference>
<dbReference type="PROSITE" id="PS50893">
    <property type="entry name" value="ABC_TRANSPORTER_2"/>
    <property type="match status" value="2"/>
</dbReference>
<feature type="transmembrane region" description="Helical" evidence="10">
    <location>
        <begin position="1047"/>
        <end position="1067"/>
    </location>
</feature>
<evidence type="ECO:0000256" key="4">
    <source>
        <dbReference type="ARBA" id="ARBA00022692"/>
    </source>
</evidence>
<feature type="domain" description="ABC transmembrane type-1" evidence="12">
    <location>
        <begin position="183"/>
        <end position="473"/>
    </location>
</feature>
<sequence length="1396" mass="155482">MAEELVVRSNSIKVHELICRQFWRNDEPPEAPLSLESAPIIPLAYVSIFSILTFHASLSKRLCWVTPLMVLGYQRPLQATDLWKMDASREADGMSDRFLENWQRRQTKAQEWNESLPTRRAPFRLRLWWIFTSLWHLLSQPSARSSLKHEYEASETRWRCETGRQQASLVRALNDSVSGFWSGGAFKVFGDTAQLMTPLVVRALINFSKEVYNADHHGGQRPSIGRGVGMALGLWGLTITQSLCQHQFFFRSMATGVLVRGTLITATYKRALKLSSEARAEHPNGKLMAHVSSDISRIDYCAQWFHAIWTAPIQLSITLGCNLLTLCKLGPSALVGFALFVLLGPLQTWFMKLSFLTRKKAMIWTDRRSKVLRELLSSMQIIKYFTYEQPFQDRINSIRHHEMVGVRLINMIRAANQAMAYSIPTLASVLAFVTYASSHPRFDPAVIFTALSLFNLLRQPLMFLPRALSSLTDAKNAAQRLTEVFEAETMVQAENVDLSCAFALSVKDASFQWVTNRDPPVSVTGAEGVSDFQTTPIEPFCIRNLNLEVSRGKLVAVVGGVGAGKSSLLQALIGEMRLLSGEVLFGGRIAYCQQNAWIQNATLRDNILFGRPWDETRYWSAVEDASLMRDLEILPDGDLTEIGEKGILLGQKQRVNIARALYADPDIILYDDPLSAVDAHVGRALFESAIIRVRDRGKTVILVTHALHLLPQTDYIYTLTQGTIVEEGTYQELIARGEDFCNLVKTFGAGKEVDEEGITSVNKTNKPSRKQAPQEYSKAAGTGRLEASLTGRLMTSEKRKTGSVGRKVYKSYLKAGNARVTAPLTILFALVMQTSQVMSTVWLTYWEAFKFGPGESLYQGVYAGLGLLQALFTFGMGASMGIMSFYASKSLHRMALRNIFFSPMAVFDTQPLGRILGVFGKDIDTVDNQLADSFRMMAMTVASFLGSVIIIAVFFHYFIITSLYISCRIAVVGIGYCSLYYRTSAREVKRLDSILRGLLYSHFSESLSGLPTIRAYKETSRFIKENSYYMDLENRAYLLTTTNQRWLAVRLDFLGGCLVFAVAVMAAKGGGGLTAAQIALCLTYMTTLVQILSMVTRQSAELENNMNAVERVLWYADTANIPQEPSHGSGSITPSVEWPEHGAVQFENVCMSYRPGLNPVLHDVSFSVQGGEKVGIVGRTGAGKTSITVSLFRLVELASGSIKIDGIDISSLGLNALRSKMTIIPQEPLLFAGTLRSNLDPFDIYEDSDLYDSLRRACVIEDLPGQGKEKTRFSLDTVIDEEGSNLSVGERSLISLARALVKRAQIVVMDEATAAVDLETDAKVQATIHREFRGKTLLCIAHRLRTILAWDRILVLDSGSEYDTPLALFDRGGLFRAMCEQSAIDREEIVLSRSRL</sequence>
<dbReference type="SUPFAM" id="SSF52540">
    <property type="entry name" value="P-loop containing nucleoside triphosphate hydrolases"/>
    <property type="match status" value="2"/>
</dbReference>
<keyword evidence="6" id="KW-0067">ATP-binding</keyword>
<keyword evidence="13" id="KW-0378">Hydrolase</keyword>
<evidence type="ECO:0000256" key="6">
    <source>
        <dbReference type="ARBA" id="ARBA00022840"/>
    </source>
</evidence>
<feature type="transmembrane region" description="Helical" evidence="10">
    <location>
        <begin position="820"/>
        <end position="845"/>
    </location>
</feature>
<dbReference type="CDD" id="cd03250">
    <property type="entry name" value="ABCC_MRP_domain1"/>
    <property type="match status" value="1"/>
</dbReference>
<keyword evidence="8 10" id="KW-0472">Membrane</keyword>
<dbReference type="Pfam" id="PF00005">
    <property type="entry name" value="ABC_tran"/>
    <property type="match status" value="2"/>
</dbReference>
<reference evidence="13 14" key="1">
    <citation type="submission" date="2017-03" db="EMBL/GenBank/DDBJ databases">
        <title>Widespread Adenine N6-methylation of Active Genes in Fungi.</title>
        <authorList>
            <consortium name="DOE Joint Genome Institute"/>
            <person name="Mondo S.J."/>
            <person name="Dannebaum R.O."/>
            <person name="Kuo R.C."/>
            <person name="Louie K.B."/>
            <person name="Bewick A.J."/>
            <person name="Labutti K."/>
            <person name="Haridas S."/>
            <person name="Kuo A."/>
            <person name="Salamov A."/>
            <person name="Ahrendt S.R."/>
            <person name="Lau R."/>
            <person name="Bowen B.P."/>
            <person name="Lipzen A."/>
            <person name="Sullivan W."/>
            <person name="Andreopoulos W.B."/>
            <person name="Clum A."/>
            <person name="Lindquist E."/>
            <person name="Daum C."/>
            <person name="Northen T.R."/>
            <person name="Ramamoorthy G."/>
            <person name="Schmitz R.J."/>
            <person name="Gryganskyi A."/>
            <person name="Culley D."/>
            <person name="Magnuson J."/>
            <person name="James T.Y."/>
            <person name="O'Malley M.A."/>
            <person name="Stajich J.E."/>
            <person name="Spatafora J.W."/>
            <person name="Visel A."/>
            <person name="Grigoriev I.V."/>
        </authorList>
    </citation>
    <scope>NUCLEOTIDE SEQUENCE [LARGE SCALE GENOMIC DNA]</scope>
    <source>
        <strain evidence="13 14">NRRL Y-17943</strain>
    </source>
</reference>
<protein>
    <submittedName>
        <fullName evidence="13">p-loop containing nucleoside triphosphate hydrolase protein</fullName>
    </submittedName>
</protein>
<evidence type="ECO:0000256" key="1">
    <source>
        <dbReference type="ARBA" id="ARBA00004141"/>
    </source>
</evidence>
<dbReference type="OrthoDB" id="6500128at2759"/>
<comment type="similarity">
    <text evidence="2">Belongs to the ABC transporter superfamily. ABCC family. Conjugate transporter (TC 3.A.1.208) subfamily.</text>
</comment>
<dbReference type="CDD" id="cd18606">
    <property type="entry name" value="ABC_6TM_YOR1_D2_like"/>
    <property type="match status" value="1"/>
</dbReference>
<feature type="domain" description="ABC transmembrane type-1" evidence="12">
    <location>
        <begin position="824"/>
        <end position="1104"/>
    </location>
</feature>
<feature type="transmembrane region" description="Helical" evidence="10">
    <location>
        <begin position="963"/>
        <end position="981"/>
    </location>
</feature>
<dbReference type="InterPro" id="IPR003593">
    <property type="entry name" value="AAA+_ATPase"/>
</dbReference>
<dbReference type="Gene3D" id="1.20.1560.10">
    <property type="entry name" value="ABC transporter type 1, transmembrane domain"/>
    <property type="match status" value="2"/>
</dbReference>
<feature type="transmembrane region" description="Helical" evidence="10">
    <location>
        <begin position="329"/>
        <end position="350"/>
    </location>
</feature>
<dbReference type="GO" id="GO:0016020">
    <property type="term" value="C:membrane"/>
    <property type="evidence" value="ECO:0007669"/>
    <property type="project" value="UniProtKB-SubCell"/>
</dbReference>
<evidence type="ECO:0000256" key="9">
    <source>
        <dbReference type="SAM" id="MobiDB-lite"/>
    </source>
</evidence>
<evidence type="ECO:0000313" key="13">
    <source>
        <dbReference type="EMBL" id="ORX36438.1"/>
    </source>
</evidence>
<keyword evidence="5" id="KW-0547">Nucleotide-binding</keyword>
<feature type="domain" description="ABC transporter" evidence="11">
    <location>
        <begin position="527"/>
        <end position="746"/>
    </location>
</feature>
<dbReference type="FunFam" id="3.40.50.300:FF:000997">
    <property type="entry name" value="Multidrug resistance-associated protein 1"/>
    <property type="match status" value="1"/>
</dbReference>
<dbReference type="PROSITE" id="PS00211">
    <property type="entry name" value="ABC_TRANSPORTER_1"/>
    <property type="match status" value="1"/>
</dbReference>
<dbReference type="InterPro" id="IPR003439">
    <property type="entry name" value="ABC_transporter-like_ATP-bd"/>
</dbReference>
<evidence type="ECO:0000256" key="2">
    <source>
        <dbReference type="ARBA" id="ARBA00009726"/>
    </source>
</evidence>
<dbReference type="STRING" id="4999.A0A1Y1UEI2"/>
<feature type="region of interest" description="Disordered" evidence="9">
    <location>
        <begin position="761"/>
        <end position="780"/>
    </location>
</feature>
<dbReference type="FunFam" id="1.20.1560.10:FF:000010">
    <property type="entry name" value="Multidrug resistance-associated ABC transporter"/>
    <property type="match status" value="1"/>
</dbReference>
<dbReference type="RefSeq" id="XP_021870539.1">
    <property type="nucleotide sequence ID" value="XM_022013451.1"/>
</dbReference>
<dbReference type="PANTHER" id="PTHR24223:SF456">
    <property type="entry name" value="MULTIDRUG RESISTANCE-ASSOCIATED PROTEIN LETHAL(2)03659"/>
    <property type="match status" value="1"/>
</dbReference>
<evidence type="ECO:0000256" key="7">
    <source>
        <dbReference type="ARBA" id="ARBA00022989"/>
    </source>
</evidence>
<dbReference type="InterPro" id="IPR027417">
    <property type="entry name" value="P-loop_NTPase"/>
</dbReference>
<evidence type="ECO:0000256" key="3">
    <source>
        <dbReference type="ARBA" id="ARBA00022448"/>
    </source>
</evidence>
<dbReference type="Gene3D" id="3.40.50.300">
    <property type="entry name" value="P-loop containing nucleotide triphosphate hydrolases"/>
    <property type="match status" value="2"/>
</dbReference>
<dbReference type="GeneID" id="33555259"/>
<dbReference type="PROSITE" id="PS50929">
    <property type="entry name" value="ABC_TM1F"/>
    <property type="match status" value="2"/>
</dbReference>
<dbReference type="GO" id="GO:0016887">
    <property type="term" value="F:ATP hydrolysis activity"/>
    <property type="evidence" value="ECO:0007669"/>
    <property type="project" value="InterPro"/>
</dbReference>